<sequence length="64" mass="7106">MFSVLAMNSLRETSNLNYRVLNINKNTSTYNDLVQSIQETIEGVVHITNETQGLQGSGFAISKD</sequence>
<dbReference type="AlphaFoldDB" id="A0A0F9GRE1"/>
<name>A0A0F9GRE1_9ZZZZ</name>
<feature type="non-terminal residue" evidence="1">
    <location>
        <position position="64"/>
    </location>
</feature>
<dbReference type="EMBL" id="LAZR01019253">
    <property type="protein sequence ID" value="KKL93206.1"/>
    <property type="molecule type" value="Genomic_DNA"/>
</dbReference>
<evidence type="ECO:0000313" key="1">
    <source>
        <dbReference type="EMBL" id="KKL93206.1"/>
    </source>
</evidence>
<protein>
    <submittedName>
        <fullName evidence="1">Uncharacterized protein</fullName>
    </submittedName>
</protein>
<accession>A0A0F9GRE1</accession>
<comment type="caution">
    <text evidence="1">The sequence shown here is derived from an EMBL/GenBank/DDBJ whole genome shotgun (WGS) entry which is preliminary data.</text>
</comment>
<proteinExistence type="predicted"/>
<organism evidence="1">
    <name type="scientific">marine sediment metagenome</name>
    <dbReference type="NCBI Taxonomy" id="412755"/>
    <lineage>
        <taxon>unclassified sequences</taxon>
        <taxon>metagenomes</taxon>
        <taxon>ecological metagenomes</taxon>
    </lineage>
</organism>
<reference evidence="1" key="1">
    <citation type="journal article" date="2015" name="Nature">
        <title>Complex archaea that bridge the gap between prokaryotes and eukaryotes.</title>
        <authorList>
            <person name="Spang A."/>
            <person name="Saw J.H."/>
            <person name="Jorgensen S.L."/>
            <person name="Zaremba-Niedzwiedzka K."/>
            <person name="Martijn J."/>
            <person name="Lind A.E."/>
            <person name="van Eijk R."/>
            <person name="Schleper C."/>
            <person name="Guy L."/>
            <person name="Ettema T.J."/>
        </authorList>
    </citation>
    <scope>NUCLEOTIDE SEQUENCE</scope>
</reference>
<gene>
    <name evidence="1" type="ORF">LCGC14_1876970</name>
</gene>